<dbReference type="HOGENOM" id="CLU_1789695_0_0_1"/>
<protein>
    <submittedName>
        <fullName evidence="1">Uncharacterized protein</fullName>
    </submittedName>
</protein>
<dbReference type="AlphaFoldDB" id="C0PE50"/>
<dbReference type="RefSeq" id="XP_035820168.1">
    <property type="nucleotide sequence ID" value="XM_035964275.1"/>
</dbReference>
<reference evidence="1" key="1">
    <citation type="journal article" date="2009" name="PLoS Genet.">
        <title>Sequencing, mapping, and analysis of 27,455 maize full-length cDNAs.</title>
        <authorList>
            <person name="Soderlund C."/>
            <person name="Descour A."/>
            <person name="Kudrna D."/>
            <person name="Bomhoff M."/>
            <person name="Boyd L."/>
            <person name="Currie J."/>
            <person name="Angelova A."/>
            <person name="Collura K."/>
            <person name="Wissotski M."/>
            <person name="Ashley E."/>
            <person name="Morrow D."/>
            <person name="Fernandes J."/>
            <person name="Walbot V."/>
            <person name="Yu Y."/>
        </authorList>
    </citation>
    <scope>NUCLEOTIDE SEQUENCE</scope>
    <source>
        <strain evidence="1">B73</strain>
    </source>
</reference>
<sequence>MAVYLPVSVRLDQIDGRIPTGEQEQAPYMYTDYLGGAGGTRFLGEHTEQCVELVLKSETALGDSPCYGAATDGGDEIAGVEGREGGKMRRCGDDEEKRLLFYTIPGDAGTMREWRRGARELAAGGVCELVGSGKREEERRAGLGI</sequence>
<dbReference type="EMBL" id="BT066569">
    <property type="protein sequence ID" value="ACN33466.1"/>
    <property type="molecule type" value="mRNA"/>
</dbReference>
<accession>C0PE50</accession>
<dbReference type="GeneID" id="103643487"/>
<dbReference type="KEGG" id="zma:103643487"/>
<name>C0PE50_MAIZE</name>
<organism evidence="1">
    <name type="scientific">Zea mays</name>
    <name type="common">Maize</name>
    <dbReference type="NCBI Taxonomy" id="4577"/>
    <lineage>
        <taxon>Eukaryota</taxon>
        <taxon>Viridiplantae</taxon>
        <taxon>Streptophyta</taxon>
        <taxon>Embryophyta</taxon>
        <taxon>Tracheophyta</taxon>
        <taxon>Spermatophyta</taxon>
        <taxon>Magnoliopsida</taxon>
        <taxon>Liliopsida</taxon>
        <taxon>Poales</taxon>
        <taxon>Poaceae</taxon>
        <taxon>PACMAD clade</taxon>
        <taxon>Panicoideae</taxon>
        <taxon>Andropogonodae</taxon>
        <taxon>Andropogoneae</taxon>
        <taxon>Tripsacinae</taxon>
        <taxon>Zea</taxon>
    </lineage>
</organism>
<evidence type="ECO:0000313" key="1">
    <source>
        <dbReference type="EMBL" id="ACN33466.1"/>
    </source>
</evidence>
<reference evidence="1" key="2">
    <citation type="submission" date="2012-06" db="EMBL/GenBank/DDBJ databases">
        <authorList>
            <person name="Yu Y."/>
            <person name="Currie J."/>
            <person name="Lomeli R."/>
            <person name="Angelova A."/>
            <person name="Collura K."/>
            <person name="Wissotski M."/>
            <person name="Campos D."/>
            <person name="Kudrna D."/>
            <person name="Golser W."/>
            <person name="Ashely E."/>
            <person name="Descour A."/>
            <person name="Fernandes J."/>
            <person name="Soderlund C."/>
            <person name="Walbot V."/>
        </authorList>
    </citation>
    <scope>NUCLEOTIDE SEQUENCE</scope>
    <source>
        <strain evidence="1">B73</strain>
    </source>
</reference>
<proteinExistence type="evidence at transcript level"/>